<proteinExistence type="predicted"/>
<gene>
    <name evidence="2" type="ORF">C9J27_05980</name>
</gene>
<name>A0A2T3KLZ0_9GAMM</name>
<comment type="caution">
    <text evidence="2">The sequence shown here is derived from an EMBL/GenBank/DDBJ whole genome shotgun (WGS) entry which is preliminary data.</text>
</comment>
<evidence type="ECO:0000313" key="3">
    <source>
        <dbReference type="Proteomes" id="UP000241426"/>
    </source>
</evidence>
<dbReference type="EMBL" id="PYNF01000003">
    <property type="protein sequence ID" value="PSV00687.1"/>
    <property type="molecule type" value="Genomic_DNA"/>
</dbReference>
<dbReference type="RefSeq" id="WP_107289317.1">
    <property type="nucleotide sequence ID" value="NZ_PYNF01000003.1"/>
</dbReference>
<organism evidence="2 3">
    <name type="scientific">Photobacterium kishitanii</name>
    <dbReference type="NCBI Taxonomy" id="318456"/>
    <lineage>
        <taxon>Bacteria</taxon>
        <taxon>Pseudomonadati</taxon>
        <taxon>Pseudomonadota</taxon>
        <taxon>Gammaproteobacteria</taxon>
        <taxon>Vibrionales</taxon>
        <taxon>Vibrionaceae</taxon>
        <taxon>Photobacterium</taxon>
    </lineage>
</organism>
<dbReference type="Proteomes" id="UP000241426">
    <property type="component" value="Unassembled WGS sequence"/>
</dbReference>
<sequence>MANNVATIIRAPHEVIEAITDRKTISFNKIVPMPKKLASEEASFIDISAAFAAGIASHTVPHRRHLHCSALTLNDDSFEAFIRYLRNKREFGFFTPMCFMRSNWGVDSEPYWQNISKERISFRTSNYHPYKIISQLSKMFPNELIEVEYANEDIGRKCGSYTIKNGKVIKSREAPDEYGKDTIHILKKWRAFAFPIFDERSSPLDYDYDEDWNHIDDEENYGCIPEKQA</sequence>
<evidence type="ECO:0000313" key="2">
    <source>
        <dbReference type="EMBL" id="PSV00687.1"/>
    </source>
</evidence>
<dbReference type="Pfam" id="PF18406">
    <property type="entry name" value="DUF1281_C"/>
    <property type="match status" value="1"/>
</dbReference>
<reference evidence="2 3" key="1">
    <citation type="submission" date="2018-01" db="EMBL/GenBank/DDBJ databases">
        <title>Whole genome sequencing of Histamine producing bacteria.</title>
        <authorList>
            <person name="Butler K."/>
        </authorList>
    </citation>
    <scope>NUCLEOTIDE SEQUENCE [LARGE SCALE GENOMIC DNA]</scope>
    <source>
        <strain evidence="2 3">FS-7.2</strain>
    </source>
</reference>
<evidence type="ECO:0000259" key="1">
    <source>
        <dbReference type="Pfam" id="PF18406"/>
    </source>
</evidence>
<dbReference type="AlphaFoldDB" id="A0A2T3KLZ0"/>
<protein>
    <recommendedName>
        <fullName evidence="1">YubB ferredoxin-like domain-containing protein</fullName>
    </recommendedName>
</protein>
<accession>A0A2T3KLZ0</accession>
<dbReference type="InterPro" id="IPR041329">
    <property type="entry name" value="YubB_C"/>
</dbReference>
<feature type="domain" description="YubB ferredoxin-like" evidence="1">
    <location>
        <begin position="111"/>
        <end position="178"/>
    </location>
</feature>